<proteinExistence type="predicted"/>
<reference evidence="1 2" key="1">
    <citation type="submission" date="2021-06" db="EMBL/GenBank/DDBJ databases">
        <title>Caerostris extrusa draft genome.</title>
        <authorList>
            <person name="Kono N."/>
            <person name="Arakawa K."/>
        </authorList>
    </citation>
    <scope>NUCLEOTIDE SEQUENCE [LARGE SCALE GENOMIC DNA]</scope>
</reference>
<gene>
    <name evidence="1" type="ORF">CEXT_181741</name>
</gene>
<protein>
    <submittedName>
        <fullName evidence="1">Uncharacterized protein</fullName>
    </submittedName>
</protein>
<sequence length="116" mass="13594">MEISGEKWEAFIIVLVASFPFLATNDQHMECFSKLKRRFYVTFNAQAFAAVTIVREMEICKADDIDFVIKVTMSTNIHKMLKMVVFKIWKTSFYNNTAITDILLMYVCRSKQFILD</sequence>
<comment type="caution">
    <text evidence="1">The sequence shown here is derived from an EMBL/GenBank/DDBJ whole genome shotgun (WGS) entry which is preliminary data.</text>
</comment>
<keyword evidence="2" id="KW-1185">Reference proteome</keyword>
<dbReference type="EMBL" id="BPLR01001733">
    <property type="protein sequence ID" value="GIZ04416.1"/>
    <property type="molecule type" value="Genomic_DNA"/>
</dbReference>
<evidence type="ECO:0000313" key="2">
    <source>
        <dbReference type="Proteomes" id="UP001054945"/>
    </source>
</evidence>
<accession>A0AAV4YEH0</accession>
<dbReference type="Proteomes" id="UP001054945">
    <property type="component" value="Unassembled WGS sequence"/>
</dbReference>
<evidence type="ECO:0000313" key="1">
    <source>
        <dbReference type="EMBL" id="GIZ04416.1"/>
    </source>
</evidence>
<organism evidence="1 2">
    <name type="scientific">Caerostris extrusa</name>
    <name type="common">Bark spider</name>
    <name type="synonym">Caerostris bankana</name>
    <dbReference type="NCBI Taxonomy" id="172846"/>
    <lineage>
        <taxon>Eukaryota</taxon>
        <taxon>Metazoa</taxon>
        <taxon>Ecdysozoa</taxon>
        <taxon>Arthropoda</taxon>
        <taxon>Chelicerata</taxon>
        <taxon>Arachnida</taxon>
        <taxon>Araneae</taxon>
        <taxon>Araneomorphae</taxon>
        <taxon>Entelegynae</taxon>
        <taxon>Araneoidea</taxon>
        <taxon>Araneidae</taxon>
        <taxon>Caerostris</taxon>
    </lineage>
</organism>
<name>A0AAV4YEH0_CAEEX</name>
<dbReference type="AlphaFoldDB" id="A0AAV4YEH0"/>